<reference evidence="2 3" key="1">
    <citation type="submission" date="2020-04" db="EMBL/GenBank/DDBJ databases">
        <authorList>
            <person name="Alioto T."/>
            <person name="Alioto T."/>
            <person name="Gomez Garrido J."/>
        </authorList>
    </citation>
    <scope>NUCLEOTIDE SEQUENCE [LARGE SCALE GENOMIC DNA]</scope>
</reference>
<evidence type="ECO:0008006" key="4">
    <source>
        <dbReference type="Google" id="ProtNLM"/>
    </source>
</evidence>
<evidence type="ECO:0000256" key="1">
    <source>
        <dbReference type="SAM" id="SignalP"/>
    </source>
</evidence>
<evidence type="ECO:0000313" key="3">
    <source>
        <dbReference type="Proteomes" id="UP000494165"/>
    </source>
</evidence>
<accession>A0A8S1D4L2</accession>
<dbReference type="AlphaFoldDB" id="A0A8S1D4L2"/>
<proteinExistence type="predicted"/>
<gene>
    <name evidence="2" type="ORF">CLODIP_2_CD00163</name>
</gene>
<keyword evidence="1" id="KW-0732">Signal</keyword>
<dbReference type="Proteomes" id="UP000494165">
    <property type="component" value="Unassembled WGS sequence"/>
</dbReference>
<dbReference type="EMBL" id="CADEPI010000151">
    <property type="protein sequence ID" value="CAB3377812.1"/>
    <property type="molecule type" value="Genomic_DNA"/>
</dbReference>
<keyword evidence="3" id="KW-1185">Reference proteome</keyword>
<protein>
    <recommendedName>
        <fullName evidence="4">Secreted protein</fullName>
    </recommendedName>
</protein>
<organism evidence="2 3">
    <name type="scientific">Cloeon dipterum</name>
    <dbReference type="NCBI Taxonomy" id="197152"/>
    <lineage>
        <taxon>Eukaryota</taxon>
        <taxon>Metazoa</taxon>
        <taxon>Ecdysozoa</taxon>
        <taxon>Arthropoda</taxon>
        <taxon>Hexapoda</taxon>
        <taxon>Insecta</taxon>
        <taxon>Pterygota</taxon>
        <taxon>Palaeoptera</taxon>
        <taxon>Ephemeroptera</taxon>
        <taxon>Pisciforma</taxon>
        <taxon>Baetidae</taxon>
        <taxon>Cloeon</taxon>
    </lineage>
</organism>
<evidence type="ECO:0000313" key="2">
    <source>
        <dbReference type="EMBL" id="CAB3377812.1"/>
    </source>
</evidence>
<feature type="chain" id="PRO_5035887986" description="Secreted protein" evidence="1">
    <location>
        <begin position="23"/>
        <end position="74"/>
    </location>
</feature>
<sequence>MRKMRCLLGAQYPLAILLLANAFSATNLRDKATPDVHVPSGVRQARAPLFFPLPVRGYTRAFIGLMDIMATTAM</sequence>
<feature type="signal peptide" evidence="1">
    <location>
        <begin position="1"/>
        <end position="22"/>
    </location>
</feature>
<comment type="caution">
    <text evidence="2">The sequence shown here is derived from an EMBL/GenBank/DDBJ whole genome shotgun (WGS) entry which is preliminary data.</text>
</comment>
<name>A0A8S1D4L2_9INSE</name>